<evidence type="ECO:0000256" key="17">
    <source>
        <dbReference type="ARBA" id="ARBA00048623"/>
    </source>
</evidence>
<sequence>MNAFFHALAFFTRIPVPWLKPSEKAWRESVAWYPAVGLVIGCVLWAVYQLSLWAFSPLLAAVLTCAVWVYITGGLHLDGWMDLADGLGSSRSRERMLEIMKDSRSGAMAVLAAILLLLIKTAGLVELAPPSVVPAQVIHQVYSAILYNTAHDNALLVRLSADWSILLLIVPFAARTHVLLAIRFWPYASSDNGIGKGISEGLRLWHIAFAYVILLGLSWWLADFRAVTAVLVSLLFSLWFARGITRRLGGLTGDCYGAIIESSEAVMLVVLAGSWWG</sequence>
<gene>
    <name evidence="19" type="primary">cobS</name>
    <name evidence="20" type="ORF">NDK47_20680</name>
</gene>
<organism evidence="20 21">
    <name type="scientific">Brevibacillus ruminantium</name>
    <dbReference type="NCBI Taxonomy" id="2950604"/>
    <lineage>
        <taxon>Bacteria</taxon>
        <taxon>Bacillati</taxon>
        <taxon>Bacillota</taxon>
        <taxon>Bacilli</taxon>
        <taxon>Bacillales</taxon>
        <taxon>Paenibacillaceae</taxon>
        <taxon>Brevibacillus</taxon>
    </lineage>
</organism>
<evidence type="ECO:0000256" key="11">
    <source>
        <dbReference type="ARBA" id="ARBA00022842"/>
    </source>
</evidence>
<evidence type="ECO:0000256" key="16">
    <source>
        <dbReference type="ARBA" id="ARBA00032853"/>
    </source>
</evidence>
<comment type="cofactor">
    <cofactor evidence="1 19">
        <name>Mg(2+)</name>
        <dbReference type="ChEBI" id="CHEBI:18420"/>
    </cofactor>
</comment>
<comment type="catalytic activity">
    <reaction evidence="17 19">
        <text>alpha-ribazole + adenosylcob(III)inamide-GDP = adenosylcob(III)alamin + GMP + H(+)</text>
        <dbReference type="Rhea" id="RHEA:16049"/>
        <dbReference type="ChEBI" id="CHEBI:10329"/>
        <dbReference type="ChEBI" id="CHEBI:15378"/>
        <dbReference type="ChEBI" id="CHEBI:18408"/>
        <dbReference type="ChEBI" id="CHEBI:58115"/>
        <dbReference type="ChEBI" id="CHEBI:60487"/>
        <dbReference type="EC" id="2.7.8.26"/>
    </reaction>
</comment>
<keyword evidence="12 19" id="KW-1133">Transmembrane helix</keyword>
<keyword evidence="21" id="KW-1185">Reference proteome</keyword>
<dbReference type="EC" id="2.7.8.26" evidence="5 19"/>
<evidence type="ECO:0000313" key="20">
    <source>
        <dbReference type="EMBL" id="USG64540.1"/>
    </source>
</evidence>
<proteinExistence type="inferred from homology"/>
<feature type="transmembrane region" description="Helical" evidence="19">
    <location>
        <begin position="105"/>
        <end position="125"/>
    </location>
</feature>
<feature type="transmembrane region" description="Helical" evidence="19">
    <location>
        <begin position="30"/>
        <end position="48"/>
    </location>
</feature>
<evidence type="ECO:0000256" key="8">
    <source>
        <dbReference type="ARBA" id="ARBA00022573"/>
    </source>
</evidence>
<keyword evidence="9 19" id="KW-0808">Transferase</keyword>
<keyword evidence="10 19" id="KW-0812">Transmembrane</keyword>
<evidence type="ECO:0000256" key="5">
    <source>
        <dbReference type="ARBA" id="ARBA00013200"/>
    </source>
</evidence>
<evidence type="ECO:0000256" key="7">
    <source>
        <dbReference type="ARBA" id="ARBA00022475"/>
    </source>
</evidence>
<dbReference type="EMBL" id="CP098755">
    <property type="protein sequence ID" value="USG64540.1"/>
    <property type="molecule type" value="Genomic_DNA"/>
</dbReference>
<dbReference type="PANTHER" id="PTHR34148:SF1">
    <property type="entry name" value="ADENOSYLCOBINAMIDE-GDP RIBAZOLETRANSFERASE"/>
    <property type="match status" value="1"/>
</dbReference>
<comment type="similarity">
    <text evidence="4 19">Belongs to the CobS family.</text>
</comment>
<dbReference type="HAMAP" id="MF_00719">
    <property type="entry name" value="CobS"/>
    <property type="match status" value="1"/>
</dbReference>
<dbReference type="PANTHER" id="PTHR34148">
    <property type="entry name" value="ADENOSYLCOBINAMIDE-GDP RIBAZOLETRANSFERASE"/>
    <property type="match status" value="1"/>
</dbReference>
<reference evidence="20" key="1">
    <citation type="submission" date="2022-06" db="EMBL/GenBank/DDBJ databases">
        <title>Genome sequencing of Brevibacillus sp. BB3-R1.</title>
        <authorList>
            <person name="Heo J."/>
            <person name="Lee D."/>
            <person name="Won M."/>
            <person name="Han B.-H."/>
            <person name="Hong S.-B."/>
            <person name="Kwon S.-W."/>
        </authorList>
    </citation>
    <scope>NUCLEOTIDE SEQUENCE</scope>
    <source>
        <strain evidence="20">BB3-R1</strain>
    </source>
</reference>
<evidence type="ECO:0000256" key="4">
    <source>
        <dbReference type="ARBA" id="ARBA00010561"/>
    </source>
</evidence>
<comment type="subcellular location">
    <subcellularLocation>
        <location evidence="2 19">Cell membrane</location>
        <topology evidence="2 19">Multi-pass membrane protein</topology>
    </subcellularLocation>
</comment>
<keyword evidence="11 19" id="KW-0460">Magnesium</keyword>
<dbReference type="RefSeq" id="WP_251871652.1">
    <property type="nucleotide sequence ID" value="NZ_CP098755.1"/>
</dbReference>
<evidence type="ECO:0000313" key="21">
    <source>
        <dbReference type="Proteomes" id="UP001056500"/>
    </source>
</evidence>
<dbReference type="InterPro" id="IPR003805">
    <property type="entry name" value="CobS"/>
</dbReference>
<name>A0ABY4WFF8_9BACL</name>
<keyword evidence="7 19" id="KW-1003">Cell membrane</keyword>
<evidence type="ECO:0000256" key="10">
    <source>
        <dbReference type="ARBA" id="ARBA00022692"/>
    </source>
</evidence>
<feature type="transmembrane region" description="Helical" evidence="19">
    <location>
        <begin position="226"/>
        <end position="244"/>
    </location>
</feature>
<dbReference type="Pfam" id="PF02654">
    <property type="entry name" value="CobS"/>
    <property type="match status" value="1"/>
</dbReference>
<comment type="function">
    <text evidence="14 19">Joins adenosylcobinamide-GDP and alpha-ribazole to generate adenosylcobalamin (Ado-cobalamin). Also synthesizes adenosylcobalamin 5'-phosphate from adenosylcobinamide-GDP and alpha-ribazole 5'-phosphate.</text>
</comment>
<dbReference type="Proteomes" id="UP001056500">
    <property type="component" value="Chromosome"/>
</dbReference>
<keyword evidence="13 19" id="KW-0472">Membrane</keyword>
<accession>A0ABY4WFF8</accession>
<evidence type="ECO:0000256" key="1">
    <source>
        <dbReference type="ARBA" id="ARBA00001946"/>
    </source>
</evidence>
<evidence type="ECO:0000256" key="9">
    <source>
        <dbReference type="ARBA" id="ARBA00022679"/>
    </source>
</evidence>
<feature type="transmembrane region" description="Helical" evidence="19">
    <location>
        <begin position="202"/>
        <end position="220"/>
    </location>
</feature>
<evidence type="ECO:0000256" key="15">
    <source>
        <dbReference type="ARBA" id="ARBA00032605"/>
    </source>
</evidence>
<evidence type="ECO:0000256" key="3">
    <source>
        <dbReference type="ARBA" id="ARBA00004663"/>
    </source>
</evidence>
<evidence type="ECO:0000256" key="18">
    <source>
        <dbReference type="ARBA" id="ARBA00049504"/>
    </source>
</evidence>
<evidence type="ECO:0000256" key="13">
    <source>
        <dbReference type="ARBA" id="ARBA00023136"/>
    </source>
</evidence>
<feature type="transmembrane region" description="Helical" evidence="19">
    <location>
        <begin position="163"/>
        <end position="182"/>
    </location>
</feature>
<comment type="catalytic activity">
    <reaction evidence="18 19">
        <text>alpha-ribazole 5'-phosphate + adenosylcob(III)inamide-GDP = adenosylcob(III)alamin 5'-phosphate + GMP + H(+)</text>
        <dbReference type="Rhea" id="RHEA:23560"/>
        <dbReference type="ChEBI" id="CHEBI:15378"/>
        <dbReference type="ChEBI" id="CHEBI:57918"/>
        <dbReference type="ChEBI" id="CHEBI:58115"/>
        <dbReference type="ChEBI" id="CHEBI:60487"/>
        <dbReference type="ChEBI" id="CHEBI:60493"/>
        <dbReference type="EC" id="2.7.8.26"/>
    </reaction>
</comment>
<evidence type="ECO:0000256" key="6">
    <source>
        <dbReference type="ARBA" id="ARBA00015850"/>
    </source>
</evidence>
<comment type="pathway">
    <text evidence="3 19">Cofactor biosynthesis; adenosylcobalamin biosynthesis; adenosylcobalamin from cob(II)yrinate a,c-diamide: step 7/7.</text>
</comment>
<evidence type="ECO:0000256" key="14">
    <source>
        <dbReference type="ARBA" id="ARBA00025228"/>
    </source>
</evidence>
<keyword evidence="8 19" id="KW-0169">Cobalamin biosynthesis</keyword>
<evidence type="ECO:0000256" key="2">
    <source>
        <dbReference type="ARBA" id="ARBA00004651"/>
    </source>
</evidence>
<evidence type="ECO:0000256" key="12">
    <source>
        <dbReference type="ARBA" id="ARBA00022989"/>
    </source>
</evidence>
<protein>
    <recommendedName>
        <fullName evidence="6 19">Adenosylcobinamide-GDP ribazoletransferase</fullName>
        <ecNumber evidence="5 19">2.7.8.26</ecNumber>
    </recommendedName>
    <alternativeName>
        <fullName evidence="16 19">Cobalamin synthase</fullName>
    </alternativeName>
    <alternativeName>
        <fullName evidence="15 19">Cobalamin-5'-phosphate synthase</fullName>
    </alternativeName>
</protein>
<feature type="transmembrane region" description="Helical" evidence="19">
    <location>
        <begin position="54"/>
        <end position="71"/>
    </location>
</feature>
<evidence type="ECO:0000256" key="19">
    <source>
        <dbReference type="HAMAP-Rule" id="MF_00719"/>
    </source>
</evidence>